<dbReference type="PANTHER" id="PTHR37423:SF2">
    <property type="entry name" value="MEMBRANE-BOUND LYTIC MUREIN TRANSGLYCOSYLASE C"/>
    <property type="match status" value="1"/>
</dbReference>
<dbReference type="GO" id="GO:0042597">
    <property type="term" value="C:periplasmic space"/>
    <property type="evidence" value="ECO:0007669"/>
    <property type="project" value="InterPro"/>
</dbReference>
<dbReference type="InterPro" id="IPR008939">
    <property type="entry name" value="Lytic_TGlycosylase_superhlx_U"/>
</dbReference>
<dbReference type="AlphaFoldDB" id="A0A058ZLY1"/>
<dbReference type="EMBL" id="AQQY01000004">
    <property type="protein sequence ID" value="KCV82205.1"/>
    <property type="molecule type" value="Genomic_DNA"/>
</dbReference>
<dbReference type="RefSeq" id="WP_035250011.1">
    <property type="nucleotide sequence ID" value="NZ_AQQY01000004.1"/>
</dbReference>
<dbReference type="Gene3D" id="1.25.20.10">
    <property type="entry name" value="Bacterial muramidases"/>
    <property type="match status" value="1"/>
</dbReference>
<evidence type="ECO:0000259" key="5">
    <source>
        <dbReference type="Pfam" id="PF01464"/>
    </source>
</evidence>
<dbReference type="STRING" id="1461693.ATO10_07442"/>
<dbReference type="SUPFAM" id="SSF48435">
    <property type="entry name" value="Bacterial muramidases"/>
    <property type="match status" value="1"/>
</dbReference>
<keyword evidence="3 4" id="KW-0732">Signal</keyword>
<name>A0A058ZLY1_9RHOB</name>
<dbReference type="GO" id="GO:0016020">
    <property type="term" value="C:membrane"/>
    <property type="evidence" value="ECO:0007669"/>
    <property type="project" value="InterPro"/>
</dbReference>
<keyword evidence="7" id="KW-1185">Reference proteome</keyword>
<dbReference type="InterPro" id="IPR008258">
    <property type="entry name" value="Transglycosylase_SLT_dom_1"/>
</dbReference>
<dbReference type="InterPro" id="IPR000189">
    <property type="entry name" value="Transglyc_AS"/>
</dbReference>
<organism evidence="6 7">
    <name type="scientific">Actibacterium atlanticum</name>
    <dbReference type="NCBI Taxonomy" id="1461693"/>
    <lineage>
        <taxon>Bacteria</taxon>
        <taxon>Pseudomonadati</taxon>
        <taxon>Pseudomonadota</taxon>
        <taxon>Alphaproteobacteria</taxon>
        <taxon>Rhodobacterales</taxon>
        <taxon>Roseobacteraceae</taxon>
        <taxon>Actibacterium</taxon>
    </lineage>
</organism>
<dbReference type="GO" id="GO:0004553">
    <property type="term" value="F:hydrolase activity, hydrolyzing O-glycosyl compounds"/>
    <property type="evidence" value="ECO:0007669"/>
    <property type="project" value="InterPro"/>
</dbReference>
<gene>
    <name evidence="6" type="ORF">ATO10_07442</name>
</gene>
<dbReference type="Pfam" id="PF01464">
    <property type="entry name" value="SLT"/>
    <property type="match status" value="1"/>
</dbReference>
<dbReference type="CDD" id="cd13401">
    <property type="entry name" value="Slt70-like"/>
    <property type="match status" value="1"/>
</dbReference>
<dbReference type="Gene3D" id="1.10.530.10">
    <property type="match status" value="1"/>
</dbReference>
<evidence type="ECO:0000256" key="1">
    <source>
        <dbReference type="ARBA" id="ARBA00007734"/>
    </source>
</evidence>
<evidence type="ECO:0000256" key="3">
    <source>
        <dbReference type="ARBA" id="ARBA00022729"/>
    </source>
</evidence>
<feature type="signal peptide" evidence="4">
    <location>
        <begin position="1"/>
        <end position="20"/>
    </location>
</feature>
<feature type="domain" description="Transglycosylase SLT" evidence="5">
    <location>
        <begin position="485"/>
        <end position="586"/>
    </location>
</feature>
<accession>A0A058ZLY1</accession>
<sequence>MRLILAFLIAVTVSGPAARAQDMPLARVMQAVRADEWDQARALAPDALTRDIIEWRYLRAGLGDLDQAMDFLSRNADWPGLTRIRARTEGNIAVDADPRKVLAYFKENAPQTGAGATRLTFAYKALGQTADAQAQAVLTWRTMPLSSTDFAALLSGFKDQLAEHHVARLDEMLWQGAHGSARVVVPLVPEGWQKLAEARIVLRNQDPGVDARIEAVPAALQSDPGLAYERFRWRDRKDRDDDAAALMDERSTSADSLGQPERWAPRRRSFARRAMRAGDYQLAYRLAARHHLEEGSDFADLEWLSGFVALRFLDRPADALRHFQRFETAVETPISLGRAGYWQGRALEALGRSEEAQAAYAKGGAYQTGFYGQLAAQKAGMAMDPSLVGGAALPDWTTASFAGSDVLMAALKFLQAGEGPLAAWFLTHLAETTDDTGRAQLAGLTLSLEAFYPALRIAKEAAGVRQILPDAYFPVPKDLLGDHPVPTELVLAITRRESEFNPNAISGAGARGLMQLMPRTAQAVADGLEIEHRTGLLTADPAHNVTLGAAYLEELIEEFGLNIVLVSASYNAGPHRARRWIEANGDPRSAGVDVIDWIEMIPFNETRNYVMRVSESLAIYRARVKGTPVPITLRQELSAQ</sequence>
<dbReference type="eggNOG" id="COG0741">
    <property type="taxonomic scope" value="Bacteria"/>
</dbReference>
<comment type="similarity">
    <text evidence="2">Belongs to the virb1 family.</text>
</comment>
<feature type="chain" id="PRO_5001567097" evidence="4">
    <location>
        <begin position="21"/>
        <end position="640"/>
    </location>
</feature>
<dbReference type="OrthoDB" id="9815002at2"/>
<comment type="caution">
    <text evidence="6">The sequence shown here is derived from an EMBL/GenBank/DDBJ whole genome shotgun (WGS) entry which is preliminary data.</text>
</comment>
<dbReference type="Proteomes" id="UP000024836">
    <property type="component" value="Unassembled WGS sequence"/>
</dbReference>
<evidence type="ECO:0000256" key="4">
    <source>
        <dbReference type="SAM" id="SignalP"/>
    </source>
</evidence>
<evidence type="ECO:0000313" key="6">
    <source>
        <dbReference type="EMBL" id="KCV82205.1"/>
    </source>
</evidence>
<proteinExistence type="inferred from homology"/>
<dbReference type="GO" id="GO:0000270">
    <property type="term" value="P:peptidoglycan metabolic process"/>
    <property type="evidence" value="ECO:0007669"/>
    <property type="project" value="InterPro"/>
</dbReference>
<dbReference type="InterPro" id="IPR023346">
    <property type="entry name" value="Lysozyme-like_dom_sf"/>
</dbReference>
<dbReference type="PROSITE" id="PS00922">
    <property type="entry name" value="TRANSGLYCOSYLASE"/>
    <property type="match status" value="1"/>
</dbReference>
<dbReference type="PATRIC" id="fig|1461693.3.peg.1515"/>
<reference evidence="6 7" key="1">
    <citation type="submission" date="2013-04" db="EMBL/GenBank/DDBJ databases">
        <title>Shimia sp. 22II-S11-Z10 Genome Sequencing.</title>
        <authorList>
            <person name="Lai Q."/>
            <person name="Li G."/>
            <person name="Shao Z."/>
        </authorList>
    </citation>
    <scope>NUCLEOTIDE SEQUENCE [LARGE SCALE GENOMIC DNA]</scope>
    <source>
        <strain evidence="7">22II-S11-Z10</strain>
    </source>
</reference>
<dbReference type="GO" id="GO:0008933">
    <property type="term" value="F:peptidoglycan lytic transglycosylase activity"/>
    <property type="evidence" value="ECO:0007669"/>
    <property type="project" value="InterPro"/>
</dbReference>
<evidence type="ECO:0000256" key="2">
    <source>
        <dbReference type="ARBA" id="ARBA00009387"/>
    </source>
</evidence>
<dbReference type="SUPFAM" id="SSF53955">
    <property type="entry name" value="Lysozyme-like"/>
    <property type="match status" value="1"/>
</dbReference>
<comment type="similarity">
    <text evidence="1">Belongs to the transglycosylase Slt family.</text>
</comment>
<protein>
    <submittedName>
        <fullName evidence="6">Transglycosylase</fullName>
    </submittedName>
</protein>
<evidence type="ECO:0000313" key="7">
    <source>
        <dbReference type="Proteomes" id="UP000024836"/>
    </source>
</evidence>
<dbReference type="PANTHER" id="PTHR37423">
    <property type="entry name" value="SOLUBLE LYTIC MUREIN TRANSGLYCOSYLASE-RELATED"/>
    <property type="match status" value="1"/>
</dbReference>